<dbReference type="Proteomes" id="UP000555448">
    <property type="component" value="Unassembled WGS sequence"/>
</dbReference>
<evidence type="ECO:0000313" key="2">
    <source>
        <dbReference type="Proteomes" id="UP000555448"/>
    </source>
</evidence>
<name>A0A7W7KBY7_9SPHN</name>
<dbReference type="RefSeq" id="WP_184246394.1">
    <property type="nucleotide sequence ID" value="NZ_JACHLR010000011.1"/>
</dbReference>
<protein>
    <submittedName>
        <fullName evidence="1">Uncharacterized protein</fullName>
    </submittedName>
</protein>
<keyword evidence="2" id="KW-1185">Reference proteome</keyword>
<comment type="caution">
    <text evidence="1">The sequence shown here is derived from an EMBL/GenBank/DDBJ whole genome shotgun (WGS) entry which is preliminary data.</text>
</comment>
<dbReference type="AlphaFoldDB" id="A0A7W7KBY7"/>
<proteinExistence type="predicted"/>
<sequence length="115" mass="12947">MPAAVRQRIDEVNRKVATAMLKRGKIITPRTEDAPHLGDSIELTVGDSRLMEYSVSVGDSALVYAVPLEFGHVARDGSHVPANPFWVPLTRIYRKRHRSNLRTALRKVFKQELGL</sequence>
<evidence type="ECO:0000313" key="1">
    <source>
        <dbReference type="EMBL" id="MBB4859464.1"/>
    </source>
</evidence>
<accession>A0A7W7KBY7</accession>
<reference evidence="1 2" key="1">
    <citation type="submission" date="2020-08" db="EMBL/GenBank/DDBJ databases">
        <title>Functional genomics of gut bacteria from endangered species of beetles.</title>
        <authorList>
            <person name="Carlos-Shanley C."/>
        </authorList>
    </citation>
    <scope>NUCLEOTIDE SEQUENCE [LARGE SCALE GENOMIC DNA]</scope>
    <source>
        <strain evidence="1 2">S00245</strain>
    </source>
</reference>
<gene>
    <name evidence="1" type="ORF">HNO88_002793</name>
</gene>
<dbReference type="EMBL" id="JACHLR010000011">
    <property type="protein sequence ID" value="MBB4859464.1"/>
    <property type="molecule type" value="Genomic_DNA"/>
</dbReference>
<organism evidence="1 2">
    <name type="scientific">Novosphingobium chloroacetimidivorans</name>
    <dbReference type="NCBI Taxonomy" id="1428314"/>
    <lineage>
        <taxon>Bacteria</taxon>
        <taxon>Pseudomonadati</taxon>
        <taxon>Pseudomonadota</taxon>
        <taxon>Alphaproteobacteria</taxon>
        <taxon>Sphingomonadales</taxon>
        <taxon>Sphingomonadaceae</taxon>
        <taxon>Novosphingobium</taxon>
    </lineage>
</organism>